<proteinExistence type="predicted"/>
<name>A0A9W4GEN6_BLUGR</name>
<organism evidence="3 4">
    <name type="scientific">Blumeria graminis f. sp. triticale</name>
    <dbReference type="NCBI Taxonomy" id="1689686"/>
    <lineage>
        <taxon>Eukaryota</taxon>
        <taxon>Fungi</taxon>
        <taxon>Dikarya</taxon>
        <taxon>Ascomycota</taxon>
        <taxon>Pezizomycotina</taxon>
        <taxon>Leotiomycetes</taxon>
        <taxon>Erysiphales</taxon>
        <taxon>Erysiphaceae</taxon>
        <taxon>Blumeria</taxon>
    </lineage>
</organism>
<keyword evidence="2" id="KW-0732">Signal</keyword>
<dbReference type="EMBL" id="CAJHIT010000004">
    <property type="protein sequence ID" value="CAD6501050.1"/>
    <property type="molecule type" value="Genomic_DNA"/>
</dbReference>
<protein>
    <submittedName>
        <fullName evidence="3">BgTH12-06750</fullName>
    </submittedName>
</protein>
<gene>
    <name evidence="3" type="ORF">BGTH12_LOCUS2408</name>
</gene>
<evidence type="ECO:0000313" key="4">
    <source>
        <dbReference type="Proteomes" id="UP000683417"/>
    </source>
</evidence>
<evidence type="ECO:0000256" key="2">
    <source>
        <dbReference type="SAM" id="SignalP"/>
    </source>
</evidence>
<evidence type="ECO:0000313" key="3">
    <source>
        <dbReference type="EMBL" id="CAD6501050.1"/>
    </source>
</evidence>
<feature type="region of interest" description="Disordered" evidence="1">
    <location>
        <begin position="165"/>
        <end position="190"/>
    </location>
</feature>
<accession>A0A9W4GEN6</accession>
<feature type="signal peptide" evidence="2">
    <location>
        <begin position="1"/>
        <end position="18"/>
    </location>
</feature>
<feature type="chain" id="PRO_5040952387" evidence="2">
    <location>
        <begin position="19"/>
        <end position="190"/>
    </location>
</feature>
<sequence>MKLLSIAAVALLVDISASFYLIDDNQTFQSEPKLPRLDDKFEMKCLSAQAYRAKHIRKFAKEAYSQYMRGELQAGTFTRFPGVTVYKYVVGNHYVPDVGYAYHNILIDEIGTFLAGMLEYPAYREMAYSPCKFSIYTGYESYANSRQLHTEDDEVYDVSKYDPHFQQPPIGSGRGTPGQSSRGSGRSWFG</sequence>
<dbReference type="Proteomes" id="UP000683417">
    <property type="component" value="Unassembled WGS sequence"/>
</dbReference>
<comment type="caution">
    <text evidence="3">The sequence shown here is derived from an EMBL/GenBank/DDBJ whole genome shotgun (WGS) entry which is preliminary data.</text>
</comment>
<evidence type="ECO:0000256" key="1">
    <source>
        <dbReference type="SAM" id="MobiDB-lite"/>
    </source>
</evidence>
<dbReference type="AlphaFoldDB" id="A0A9W4GEN6"/>
<reference evidence="3" key="1">
    <citation type="submission" date="2020-10" db="EMBL/GenBank/DDBJ databases">
        <authorList>
            <person name="Muller C M."/>
        </authorList>
    </citation>
    <scope>NUCLEOTIDE SEQUENCE</scope>
    <source>
        <strain evidence="3">THUN-12</strain>
    </source>
</reference>